<feature type="compositionally biased region" description="Pro residues" evidence="1">
    <location>
        <begin position="18"/>
        <end position="33"/>
    </location>
</feature>
<evidence type="ECO:0000256" key="1">
    <source>
        <dbReference type="SAM" id="MobiDB-lite"/>
    </source>
</evidence>
<dbReference type="RefSeq" id="WP_015235943.1">
    <property type="nucleotide sequence ID" value="NC_019793.1"/>
</dbReference>
<feature type="compositionally biased region" description="Basic and acidic residues" evidence="1">
    <location>
        <begin position="41"/>
        <end position="51"/>
    </location>
</feature>
<evidence type="ECO:0000313" key="2">
    <source>
        <dbReference type="EMBL" id="AFZ67638.1"/>
    </source>
</evidence>
<keyword evidence="3" id="KW-1185">Reference proteome</keyword>
<feature type="region of interest" description="Disordered" evidence="1">
    <location>
        <begin position="1"/>
        <end position="94"/>
    </location>
</feature>
<protein>
    <submittedName>
        <fullName evidence="2">Uncharacterized protein</fullName>
    </submittedName>
</protein>
<name>L0A183_DEIPD</name>
<dbReference type="PATRIC" id="fig|937777.3.peg.2153"/>
<evidence type="ECO:0000313" key="3">
    <source>
        <dbReference type="Proteomes" id="UP000010467"/>
    </source>
</evidence>
<sequence length="94" mass="10111">MSHDQDDLLGRGIRMDPLLPPMTPTSDAPPPAPAGQQVPEHALEDQGERPSVRPSGQALSAQEVAQLQQTADPAQQEAERALERAEGRVDHTES</sequence>
<gene>
    <name evidence="2" type="ordered locus">Deipe_2148</name>
</gene>
<feature type="compositionally biased region" description="Basic and acidic residues" evidence="1">
    <location>
        <begin position="77"/>
        <end position="94"/>
    </location>
</feature>
<accession>L0A183</accession>
<feature type="compositionally biased region" description="Polar residues" evidence="1">
    <location>
        <begin position="57"/>
        <end position="73"/>
    </location>
</feature>
<dbReference type="Proteomes" id="UP000010467">
    <property type="component" value="Chromosome"/>
</dbReference>
<proteinExistence type="predicted"/>
<dbReference type="HOGENOM" id="CLU_2381414_0_0_0"/>
<dbReference type="KEGG" id="dpd:Deipe_2148"/>
<reference evidence="3" key="1">
    <citation type="submission" date="2012-03" db="EMBL/GenBank/DDBJ databases">
        <title>Complete sequence of chromosome of Deinococcus peraridilitoris DSM 19664.</title>
        <authorList>
            <person name="Lucas S."/>
            <person name="Copeland A."/>
            <person name="Lapidus A."/>
            <person name="Glavina del Rio T."/>
            <person name="Dalin E."/>
            <person name="Tice H."/>
            <person name="Bruce D."/>
            <person name="Goodwin L."/>
            <person name="Pitluck S."/>
            <person name="Peters L."/>
            <person name="Mikhailova N."/>
            <person name="Lu M."/>
            <person name="Kyrpides N."/>
            <person name="Mavromatis K."/>
            <person name="Ivanova N."/>
            <person name="Brettin T."/>
            <person name="Detter J.C."/>
            <person name="Han C."/>
            <person name="Larimer F."/>
            <person name="Land M."/>
            <person name="Hauser L."/>
            <person name="Markowitz V."/>
            <person name="Cheng J.-F."/>
            <person name="Hugenholtz P."/>
            <person name="Woyke T."/>
            <person name="Wu D."/>
            <person name="Pukall R."/>
            <person name="Steenblock K."/>
            <person name="Brambilla E."/>
            <person name="Klenk H.-P."/>
            <person name="Eisen J.A."/>
        </authorList>
    </citation>
    <scope>NUCLEOTIDE SEQUENCE [LARGE SCALE GENOMIC DNA]</scope>
    <source>
        <strain evidence="3">DSM 19664 / LMG 22246 / CIP 109416 / KR-200</strain>
    </source>
</reference>
<organism evidence="2 3">
    <name type="scientific">Deinococcus peraridilitoris (strain DSM 19664 / LMG 22246 / CIP 109416 / KR-200)</name>
    <dbReference type="NCBI Taxonomy" id="937777"/>
    <lineage>
        <taxon>Bacteria</taxon>
        <taxon>Thermotogati</taxon>
        <taxon>Deinococcota</taxon>
        <taxon>Deinococci</taxon>
        <taxon>Deinococcales</taxon>
        <taxon>Deinococcaceae</taxon>
        <taxon>Deinococcus</taxon>
    </lineage>
</organism>
<dbReference type="AlphaFoldDB" id="L0A183"/>
<dbReference type="EMBL" id="CP003382">
    <property type="protein sequence ID" value="AFZ67638.1"/>
    <property type="molecule type" value="Genomic_DNA"/>
</dbReference>